<organism evidence="2 3">
    <name type="scientific">Lichenibacterium ramalinae</name>
    <dbReference type="NCBI Taxonomy" id="2316527"/>
    <lineage>
        <taxon>Bacteria</taxon>
        <taxon>Pseudomonadati</taxon>
        <taxon>Pseudomonadota</taxon>
        <taxon>Alphaproteobacteria</taxon>
        <taxon>Hyphomicrobiales</taxon>
        <taxon>Lichenihabitantaceae</taxon>
        <taxon>Lichenibacterium</taxon>
    </lineage>
</organism>
<evidence type="ECO:0000256" key="1">
    <source>
        <dbReference type="SAM" id="SignalP"/>
    </source>
</evidence>
<dbReference type="Proteomes" id="UP000289411">
    <property type="component" value="Unassembled WGS sequence"/>
</dbReference>
<comment type="caution">
    <text evidence="2">The sequence shown here is derived from an EMBL/GenBank/DDBJ whole genome shotgun (WGS) entry which is preliminary data.</text>
</comment>
<dbReference type="RefSeq" id="WP_129217644.1">
    <property type="nucleotide sequence ID" value="NZ_QYBC01000002.1"/>
</dbReference>
<name>A0A4Q2RIK4_9HYPH</name>
<reference evidence="2 3" key="1">
    <citation type="submission" date="2018-09" db="EMBL/GenBank/DDBJ databases">
        <authorList>
            <person name="Grouzdev D.S."/>
            <person name="Krutkina M.S."/>
        </authorList>
    </citation>
    <scope>NUCLEOTIDE SEQUENCE [LARGE SCALE GENOMIC DNA]</scope>
    <source>
        <strain evidence="2 3">RmlP001</strain>
    </source>
</reference>
<evidence type="ECO:0000313" key="3">
    <source>
        <dbReference type="Proteomes" id="UP000289411"/>
    </source>
</evidence>
<feature type="signal peptide" evidence="1">
    <location>
        <begin position="1"/>
        <end position="27"/>
    </location>
</feature>
<gene>
    <name evidence="2" type="ORF">D3272_03230</name>
</gene>
<proteinExistence type="predicted"/>
<reference evidence="2 3" key="2">
    <citation type="submission" date="2019-02" db="EMBL/GenBank/DDBJ databases">
        <title>'Lichenibacterium ramalinii' gen. nov. sp. nov., 'Lichenibacterium minor' gen. nov. sp. nov.</title>
        <authorList>
            <person name="Pankratov T."/>
        </authorList>
    </citation>
    <scope>NUCLEOTIDE SEQUENCE [LARGE SCALE GENOMIC DNA]</scope>
    <source>
        <strain evidence="2 3">RmlP001</strain>
    </source>
</reference>
<accession>A0A4Q2RIK4</accession>
<sequence length="79" mass="8206">MTRTGAILAPALAVPALLALVPATALADSQMHQSPLLERGSAEACDDLRQGRTQRGGYSWQFSCAGVARGVGQGGRRGR</sequence>
<keyword evidence="3" id="KW-1185">Reference proteome</keyword>
<protein>
    <submittedName>
        <fullName evidence="2">Uncharacterized protein</fullName>
    </submittedName>
</protein>
<evidence type="ECO:0000313" key="2">
    <source>
        <dbReference type="EMBL" id="RYB07100.1"/>
    </source>
</evidence>
<dbReference type="AlphaFoldDB" id="A0A4Q2RIK4"/>
<dbReference type="EMBL" id="QYBC01000002">
    <property type="protein sequence ID" value="RYB07100.1"/>
    <property type="molecule type" value="Genomic_DNA"/>
</dbReference>
<keyword evidence="1" id="KW-0732">Signal</keyword>
<feature type="chain" id="PRO_5020957894" evidence="1">
    <location>
        <begin position="28"/>
        <end position="79"/>
    </location>
</feature>